<comment type="caution">
    <text evidence="2">The sequence shown here is derived from an EMBL/GenBank/DDBJ whole genome shotgun (WGS) entry which is preliminary data.</text>
</comment>
<dbReference type="InterPro" id="IPR019446">
    <property type="entry name" value="BMT5-like"/>
</dbReference>
<keyword evidence="4" id="KW-1185">Reference proteome</keyword>
<dbReference type="AlphaFoldDB" id="A0AAV0BZM5"/>
<proteinExistence type="predicted"/>
<gene>
    <name evidence="3" type="ORF">CEPIT_LOCUS40739</name>
    <name evidence="2" type="ORF">CEPIT_LOCUS428</name>
</gene>
<feature type="domain" description="25S rRNA (uridine-N(3))-methyltransferase BMT5-like" evidence="1">
    <location>
        <begin position="621"/>
        <end position="783"/>
    </location>
</feature>
<dbReference type="GO" id="GO:0070475">
    <property type="term" value="P:rRNA base methylation"/>
    <property type="evidence" value="ECO:0007669"/>
    <property type="project" value="InterPro"/>
</dbReference>
<dbReference type="PANTHER" id="PTHR11538">
    <property type="entry name" value="PHENYLALANYL-TRNA SYNTHETASE"/>
    <property type="match status" value="1"/>
</dbReference>
<sequence>MAFPHSANDFSAHHTKKSVGGEEVRWIKHYSSSHKILLVGEGDFSFAASLAAAFGSASNLTATSLEYKKDLKKAYKKAVDNIQELQSKGCNVWHGVDATVMASHPCLKNMVFDCIVFNFPFAVLPKEKRGNLHHQTVLKKQQSLVVKFLENGKQMIGENGEIHITHRTDGLFGAWRIKFLASKHGFELVEASDFHISDYALYNAKWGNGSDDNFESYPSKTYRFRLPRPPLKPDSFSRPTLPSLQDVSIFPAGNSNAFQELPSLSLFHNMKHDDVIESLVAEEELIKKHYSSSQKILLVGEGDFSFGTSLVAAFGCASNLTATSLEHKRDLKKVYGKAVDNIRVLQSNGCKVWHAVDATVMASHPSLKNLVFDRIIFNFPFAVLSKQGWSHLHLESVLKKQRSLVGKFLENAKKMIGEKGEIHITHRKDGIFGAWRIKFLASKQGLELVGAIDFNICDYPGYNPKWGNGSDDNLESFPSKTYKFRLPHPPQKANSFSSKSTHQDVPIISPTKIYPFEHPEEFYAFSENLSHAHQELPSSSVSSGMNILACGASSRNTCSSHDNNNSIELNKVSQEFSVEELKSILTQQKANTSTLQSSSFVSHDSAEEKWVNKYSSSHKILLVGEGDFSFSASLAASFGSAVNIIATSLDSKKTVKREYDKAVHNISMLKAKGCKVLHSVDATAMASHPSLKGLAFDRIVFNFPFAIVPKDWSHRQICEHQSLVEKFLENSKQMIAESGEVHITHRTDGCFGAWRIKYLGTNQGLELVEAKKFNISDYPGYNPRWEIGSNGNVMCMHSKTYMFRLPHRPLKTVSCSSSPTEPSSISVEDVSILEPTNNDLGAELSVEFNSGFTENWANAHGKLTTPSLLFPKSNVLFGAESHNAVQDEVSARSCAKLLGASRWVRTEATSSFSSTGYQLKQKDTWQDNGFVPEEECAKHCSSSHKMVLVSEGDSSFSASLAAAFGSASNTTATSLDSKRVLKEQYEGAVYQIEELKRSGCNVMHGVDATAASNPKESAAAYSMFENDELYFPPMMFPDGGEATPSSVYATPTLHHFLLPSKYLGSEEKWIKHYSSHQKILLVGEGDFSFSACLAVAFGSAANMTATSLDSDDFLTTNYCKAFLHLRELKARGCKVMHGIDATCMIYNPCLMGSTFDRIVFNFPYAGFFKDIPRTSQLCCHQYLIRLFLHNAKQMLSGAEGEIHITHKTNGFHKEWNIAGIAVQEGLELVATVDFDAGDYPGYSHKYGFGGDNAFNCSPSQTYIFRLPPPTFMPWPWP</sequence>
<evidence type="ECO:0000259" key="1">
    <source>
        <dbReference type="Pfam" id="PF10354"/>
    </source>
</evidence>
<accession>A0AAV0BZM5</accession>
<feature type="domain" description="25S rRNA (uridine-N(3))-methyltransferase BMT5-like" evidence="1">
    <location>
        <begin position="37"/>
        <end position="205"/>
    </location>
</feature>
<feature type="domain" description="25S rRNA (uridine-N(3))-methyltransferase BMT5-like" evidence="1">
    <location>
        <begin position="1080"/>
        <end position="1245"/>
    </location>
</feature>
<name>A0AAV0BZM5_9ASTE</name>
<dbReference type="Pfam" id="PF10354">
    <property type="entry name" value="BMT5-like"/>
    <property type="match status" value="5"/>
</dbReference>
<dbReference type="PANTHER" id="PTHR11538:SF70">
    <property type="entry name" value="25S RRNA (URIDINE-N(3))-METHYLTRANSFERASE BMT5-LIKE DOMAIN-CONTAINING PROTEIN"/>
    <property type="match status" value="1"/>
</dbReference>
<dbReference type="GO" id="GO:0005737">
    <property type="term" value="C:cytoplasm"/>
    <property type="evidence" value="ECO:0007669"/>
    <property type="project" value="TreeGrafter"/>
</dbReference>
<protein>
    <recommendedName>
        <fullName evidence="1">25S rRNA (uridine-N(3))-methyltransferase BMT5-like domain-containing protein</fullName>
    </recommendedName>
</protein>
<feature type="domain" description="25S rRNA (uridine-N(3))-methyltransferase BMT5-like" evidence="1">
    <location>
        <begin position="948"/>
        <end position="1015"/>
    </location>
</feature>
<evidence type="ECO:0000313" key="4">
    <source>
        <dbReference type="Proteomes" id="UP001152523"/>
    </source>
</evidence>
<feature type="domain" description="25S rRNA (uridine-N(3))-methyltransferase BMT5-like" evidence="1">
    <location>
        <begin position="297"/>
        <end position="464"/>
    </location>
</feature>
<dbReference type="EMBL" id="CAMAPF010001051">
    <property type="protein sequence ID" value="CAH9143542.1"/>
    <property type="molecule type" value="Genomic_DNA"/>
</dbReference>
<evidence type="ECO:0000313" key="2">
    <source>
        <dbReference type="EMBL" id="CAH9052799.1"/>
    </source>
</evidence>
<dbReference type="EMBL" id="CAMAPF010000005">
    <property type="protein sequence ID" value="CAH9052799.1"/>
    <property type="molecule type" value="Genomic_DNA"/>
</dbReference>
<dbReference type="Proteomes" id="UP001152523">
    <property type="component" value="Unassembled WGS sequence"/>
</dbReference>
<organism evidence="2 4">
    <name type="scientific">Cuscuta epithymum</name>
    <dbReference type="NCBI Taxonomy" id="186058"/>
    <lineage>
        <taxon>Eukaryota</taxon>
        <taxon>Viridiplantae</taxon>
        <taxon>Streptophyta</taxon>
        <taxon>Embryophyta</taxon>
        <taxon>Tracheophyta</taxon>
        <taxon>Spermatophyta</taxon>
        <taxon>Magnoliopsida</taxon>
        <taxon>eudicotyledons</taxon>
        <taxon>Gunneridae</taxon>
        <taxon>Pentapetalae</taxon>
        <taxon>asterids</taxon>
        <taxon>lamiids</taxon>
        <taxon>Solanales</taxon>
        <taxon>Convolvulaceae</taxon>
        <taxon>Cuscuteae</taxon>
        <taxon>Cuscuta</taxon>
        <taxon>Cuscuta subgen. Cuscuta</taxon>
    </lineage>
</organism>
<dbReference type="GO" id="GO:0070042">
    <property type="term" value="F:rRNA (uridine-N3-)-methyltransferase activity"/>
    <property type="evidence" value="ECO:0007669"/>
    <property type="project" value="InterPro"/>
</dbReference>
<reference evidence="2" key="1">
    <citation type="submission" date="2022-07" db="EMBL/GenBank/DDBJ databases">
        <authorList>
            <person name="Macas J."/>
            <person name="Novak P."/>
            <person name="Neumann P."/>
        </authorList>
    </citation>
    <scope>NUCLEOTIDE SEQUENCE</scope>
</reference>
<evidence type="ECO:0000313" key="3">
    <source>
        <dbReference type="EMBL" id="CAH9143542.1"/>
    </source>
</evidence>